<keyword evidence="3" id="KW-1185">Reference proteome</keyword>
<accession>A0ABQ7YP73</accession>
<reference evidence="2 3" key="1">
    <citation type="submission" date="2021-05" db="EMBL/GenBank/DDBJ databases">
        <title>Genome Assembly of Synthetic Allotetraploid Brassica napus Reveals Homoeologous Exchanges between Subgenomes.</title>
        <authorList>
            <person name="Davis J.T."/>
        </authorList>
    </citation>
    <scope>NUCLEOTIDE SEQUENCE [LARGE SCALE GENOMIC DNA]</scope>
    <source>
        <strain evidence="3">cv. Da-Ae</strain>
        <tissue evidence="2">Seedling</tissue>
    </source>
</reference>
<feature type="compositionally biased region" description="Basic and acidic residues" evidence="1">
    <location>
        <begin position="66"/>
        <end position="82"/>
    </location>
</feature>
<feature type="compositionally biased region" description="Basic and acidic residues" evidence="1">
    <location>
        <begin position="321"/>
        <end position="339"/>
    </location>
</feature>
<feature type="compositionally biased region" description="Basic residues" evidence="1">
    <location>
        <begin position="304"/>
        <end position="320"/>
    </location>
</feature>
<sequence>NGRLPLITSSIVEYPNGDEVNAQLVYEKLVTSPRNTSDRPPFTNLPPPPPFDRRQTPSYSRPQQDYSKERRFDDLHREDSRVFRNTHGRGRDGTKARWKPYDHGPAHKDRSSHTSVYREVYRGSNQHMSMPVRHLADNSNLPRTPLAAGEAREETNDSNKNHLISDRGTPLQDPNHDLPLEAFNEALGEVREVMLQYTSTADPTENAARRERVRQAEKQGQLEETAVRIVRSSLANHTELQPTDANVESPGRIPALLRLGPPSPALQQENHQTSEAGLRKKLGRPPGKKTRKLPSPIPLAGSCSRKRKVQQKPPPCRRKLPVMEEARPRGSRSRRDTSRDSAGQR</sequence>
<feature type="non-terminal residue" evidence="2">
    <location>
        <position position="1"/>
    </location>
</feature>
<feature type="compositionally biased region" description="Polar residues" evidence="1">
    <location>
        <begin position="265"/>
        <end position="275"/>
    </location>
</feature>
<feature type="non-terminal residue" evidence="2">
    <location>
        <position position="345"/>
    </location>
</feature>
<feature type="compositionally biased region" description="Basic and acidic residues" evidence="1">
    <location>
        <begin position="89"/>
        <end position="112"/>
    </location>
</feature>
<feature type="region of interest" description="Disordered" evidence="1">
    <location>
        <begin position="136"/>
        <end position="175"/>
    </location>
</feature>
<feature type="region of interest" description="Disordered" evidence="1">
    <location>
        <begin position="202"/>
        <end position="345"/>
    </location>
</feature>
<gene>
    <name evidence="2" type="ORF">HID58_077046</name>
</gene>
<organism evidence="2 3">
    <name type="scientific">Brassica napus</name>
    <name type="common">Rape</name>
    <dbReference type="NCBI Taxonomy" id="3708"/>
    <lineage>
        <taxon>Eukaryota</taxon>
        <taxon>Viridiplantae</taxon>
        <taxon>Streptophyta</taxon>
        <taxon>Embryophyta</taxon>
        <taxon>Tracheophyta</taxon>
        <taxon>Spermatophyta</taxon>
        <taxon>Magnoliopsida</taxon>
        <taxon>eudicotyledons</taxon>
        <taxon>Gunneridae</taxon>
        <taxon>Pentapetalae</taxon>
        <taxon>rosids</taxon>
        <taxon>malvids</taxon>
        <taxon>Brassicales</taxon>
        <taxon>Brassicaceae</taxon>
        <taxon>Brassiceae</taxon>
        <taxon>Brassica</taxon>
    </lineage>
</organism>
<evidence type="ECO:0000313" key="3">
    <source>
        <dbReference type="Proteomes" id="UP000824890"/>
    </source>
</evidence>
<feature type="region of interest" description="Disordered" evidence="1">
    <location>
        <begin position="31"/>
        <end position="114"/>
    </location>
</feature>
<proteinExistence type="predicted"/>
<feature type="compositionally biased region" description="Basic residues" evidence="1">
    <location>
        <begin position="279"/>
        <end position="292"/>
    </location>
</feature>
<comment type="caution">
    <text evidence="2">The sequence shown here is derived from an EMBL/GenBank/DDBJ whole genome shotgun (WGS) entry which is preliminary data.</text>
</comment>
<feature type="compositionally biased region" description="Basic and acidic residues" evidence="1">
    <location>
        <begin position="207"/>
        <end position="221"/>
    </location>
</feature>
<dbReference type="Proteomes" id="UP000824890">
    <property type="component" value="Unassembled WGS sequence"/>
</dbReference>
<dbReference type="EMBL" id="JAGKQM010000017">
    <property type="protein sequence ID" value="KAH0870024.1"/>
    <property type="molecule type" value="Genomic_DNA"/>
</dbReference>
<feature type="compositionally biased region" description="Polar residues" evidence="1">
    <location>
        <begin position="233"/>
        <end position="246"/>
    </location>
</feature>
<feature type="compositionally biased region" description="Basic and acidic residues" evidence="1">
    <location>
        <begin position="150"/>
        <end position="165"/>
    </location>
</feature>
<protein>
    <submittedName>
        <fullName evidence="2">Uncharacterized protein</fullName>
    </submittedName>
</protein>
<evidence type="ECO:0000256" key="1">
    <source>
        <dbReference type="SAM" id="MobiDB-lite"/>
    </source>
</evidence>
<evidence type="ECO:0000313" key="2">
    <source>
        <dbReference type="EMBL" id="KAH0870024.1"/>
    </source>
</evidence>
<name>A0ABQ7YP73_BRANA</name>